<evidence type="ECO:0000256" key="6">
    <source>
        <dbReference type="PIRSR" id="PIRSR600888-3"/>
    </source>
</evidence>
<comment type="caution">
    <text evidence="8">The sequence shown here is derived from an EMBL/GenBank/DDBJ whole genome shotgun (WGS) entry which is preliminary data.</text>
</comment>
<dbReference type="PANTHER" id="PTHR21047:SF2">
    <property type="entry name" value="THYMIDINE DIPHOSPHO-4-KETO-RHAMNOSE 3,5-EPIMERASE"/>
    <property type="match status" value="1"/>
</dbReference>
<dbReference type="Pfam" id="PF00908">
    <property type="entry name" value="dTDP_sugar_isom"/>
    <property type="match status" value="1"/>
</dbReference>
<feature type="active site" description="Proton acceptor" evidence="5">
    <location>
        <position position="64"/>
    </location>
</feature>
<comment type="pathway">
    <text evidence="7">Carbohydrate biosynthesis; dTDP-L-rhamnose biosynthesis.</text>
</comment>
<evidence type="ECO:0000313" key="9">
    <source>
        <dbReference type="Proteomes" id="UP000306585"/>
    </source>
</evidence>
<dbReference type="EC" id="5.1.3.13" evidence="3 7"/>
<comment type="subunit">
    <text evidence="7">Homodimer.</text>
</comment>
<dbReference type="NCBIfam" id="TIGR01221">
    <property type="entry name" value="rmlC"/>
    <property type="match status" value="1"/>
</dbReference>
<dbReference type="SUPFAM" id="SSF51182">
    <property type="entry name" value="RmlC-like cupins"/>
    <property type="match status" value="1"/>
</dbReference>
<evidence type="ECO:0000256" key="7">
    <source>
        <dbReference type="RuleBase" id="RU364069"/>
    </source>
</evidence>
<accession>A0A5R9GYF6</accession>
<organism evidence="8 9">
    <name type="scientific">Mariprofundus erugo</name>
    <dbReference type="NCBI Taxonomy" id="2528639"/>
    <lineage>
        <taxon>Bacteria</taxon>
        <taxon>Pseudomonadati</taxon>
        <taxon>Pseudomonadota</taxon>
        <taxon>Candidatius Mariprofundia</taxon>
        <taxon>Mariprofundales</taxon>
        <taxon>Mariprofundaceae</taxon>
        <taxon>Mariprofundus</taxon>
    </lineage>
</organism>
<dbReference type="InterPro" id="IPR014710">
    <property type="entry name" value="RmlC-like_jellyroll"/>
</dbReference>
<evidence type="ECO:0000256" key="3">
    <source>
        <dbReference type="ARBA" id="ARBA00012098"/>
    </source>
</evidence>
<comment type="function">
    <text evidence="2 7">Catalyzes the epimerization of the C3' and C5'positions of dTDP-6-deoxy-D-xylo-4-hexulose, forming dTDP-6-deoxy-L-lyxo-4-hexulose.</text>
</comment>
<dbReference type="GO" id="GO:0019305">
    <property type="term" value="P:dTDP-rhamnose biosynthetic process"/>
    <property type="evidence" value="ECO:0007669"/>
    <property type="project" value="UniProtKB-UniRule"/>
</dbReference>
<comment type="catalytic activity">
    <reaction evidence="1 7">
        <text>dTDP-4-dehydro-6-deoxy-alpha-D-glucose = dTDP-4-dehydro-beta-L-rhamnose</text>
        <dbReference type="Rhea" id="RHEA:16969"/>
        <dbReference type="ChEBI" id="CHEBI:57649"/>
        <dbReference type="ChEBI" id="CHEBI:62830"/>
        <dbReference type="EC" id="5.1.3.13"/>
    </reaction>
</comment>
<dbReference type="Proteomes" id="UP000306585">
    <property type="component" value="Unassembled WGS sequence"/>
</dbReference>
<dbReference type="CDD" id="cd00438">
    <property type="entry name" value="cupin_RmlC"/>
    <property type="match status" value="1"/>
</dbReference>
<dbReference type="UniPathway" id="UPA00124"/>
<dbReference type="RefSeq" id="WP_138237907.1">
    <property type="nucleotide sequence ID" value="NZ_VBRY01000001.1"/>
</dbReference>
<dbReference type="GO" id="GO:0008830">
    <property type="term" value="F:dTDP-4-dehydrorhamnose 3,5-epimerase activity"/>
    <property type="evidence" value="ECO:0007669"/>
    <property type="project" value="UniProtKB-UniRule"/>
</dbReference>
<feature type="site" description="Participates in a stacking interaction with the thymidine ring of dTDP-4-oxo-6-deoxyglucose" evidence="6">
    <location>
        <position position="139"/>
    </location>
</feature>
<evidence type="ECO:0000256" key="1">
    <source>
        <dbReference type="ARBA" id="ARBA00001298"/>
    </source>
</evidence>
<dbReference type="Gene3D" id="2.60.120.10">
    <property type="entry name" value="Jelly Rolls"/>
    <property type="match status" value="1"/>
</dbReference>
<name>A0A5R9GYF6_9PROT</name>
<gene>
    <name evidence="8" type="primary">rfbC</name>
    <name evidence="8" type="ORF">FEF65_00960</name>
</gene>
<dbReference type="InterPro" id="IPR011051">
    <property type="entry name" value="RmlC_Cupin_sf"/>
</dbReference>
<dbReference type="GO" id="GO:0005829">
    <property type="term" value="C:cytosol"/>
    <property type="evidence" value="ECO:0007669"/>
    <property type="project" value="TreeGrafter"/>
</dbReference>
<evidence type="ECO:0000313" key="8">
    <source>
        <dbReference type="EMBL" id="TLS69093.1"/>
    </source>
</evidence>
<dbReference type="AlphaFoldDB" id="A0A5R9GYF6"/>
<evidence type="ECO:0000256" key="2">
    <source>
        <dbReference type="ARBA" id="ARBA00001997"/>
    </source>
</evidence>
<keyword evidence="9" id="KW-1185">Reference proteome</keyword>
<protein>
    <recommendedName>
        <fullName evidence="4 7">dTDP-4-dehydrorhamnose 3,5-epimerase</fullName>
        <ecNumber evidence="3 7">5.1.3.13</ecNumber>
    </recommendedName>
    <alternativeName>
        <fullName evidence="7">Thymidine diphospho-4-keto-rhamnose 3,5-epimerase</fullName>
    </alternativeName>
</protein>
<comment type="similarity">
    <text evidence="7">Belongs to the dTDP-4-dehydrorhamnose 3,5-epimerase family.</text>
</comment>
<dbReference type="PANTHER" id="PTHR21047">
    <property type="entry name" value="DTDP-6-DEOXY-D-GLUCOSE-3,5 EPIMERASE"/>
    <property type="match status" value="1"/>
</dbReference>
<feature type="active site" description="Proton donor" evidence="5">
    <location>
        <position position="133"/>
    </location>
</feature>
<dbReference type="GO" id="GO:0000271">
    <property type="term" value="P:polysaccharide biosynthetic process"/>
    <property type="evidence" value="ECO:0007669"/>
    <property type="project" value="TreeGrafter"/>
</dbReference>
<evidence type="ECO:0000256" key="4">
    <source>
        <dbReference type="ARBA" id="ARBA00019595"/>
    </source>
</evidence>
<reference evidence="8 9" key="1">
    <citation type="journal article" date="2019" name="Appl. Environ. Microbiol.">
        <title>Environmental Evidence and Genomic Insight of Iron-oxidizing Bacteria Preference Towards More Corrosion Resistant Stainless Steel at Higher Salinities.</title>
        <authorList>
            <person name="Garrison C.E."/>
            <person name="Price K.A."/>
            <person name="Field E.K."/>
        </authorList>
    </citation>
    <scope>NUCLEOTIDE SEQUENCE [LARGE SCALE GENOMIC DNA]</scope>
    <source>
        <strain evidence="8 9">P3</strain>
    </source>
</reference>
<evidence type="ECO:0000256" key="5">
    <source>
        <dbReference type="PIRSR" id="PIRSR600888-1"/>
    </source>
</evidence>
<dbReference type="EMBL" id="VBRY01000001">
    <property type="protein sequence ID" value="TLS69093.1"/>
    <property type="molecule type" value="Genomic_DNA"/>
</dbReference>
<dbReference type="InterPro" id="IPR000888">
    <property type="entry name" value="RmlC-like"/>
</dbReference>
<sequence length="183" mass="20103">MKVMETALPGVLLIEPQVFSDARGDFFESYQQLRYAAFAIPAAGTGFVQDNCSRSRKGVLRGLHFQKRQPQGKLFSVTSGTVFDVVADVRPHSPCFGQWLGVTLSGENRHQLWVPPGYAHGYCVLSELADVHYKCTALYAPEDESGVVWNDPDLAISWPVARPLLSARDLALPSLAVIAKGDR</sequence>
<keyword evidence="7 8" id="KW-0413">Isomerase</keyword>
<proteinExistence type="inferred from homology"/>